<dbReference type="CDD" id="cd01610">
    <property type="entry name" value="PAP2_like"/>
    <property type="match status" value="1"/>
</dbReference>
<keyword evidence="4 10" id="KW-0812">Transmembrane</keyword>
<proteinExistence type="predicted"/>
<evidence type="ECO:0000256" key="10">
    <source>
        <dbReference type="SAM" id="Phobius"/>
    </source>
</evidence>
<keyword evidence="3" id="KW-1003">Cell membrane</keyword>
<keyword evidence="7 10" id="KW-0472">Membrane</keyword>
<feature type="transmembrane region" description="Helical" evidence="10">
    <location>
        <begin position="63"/>
        <end position="81"/>
    </location>
</feature>
<gene>
    <name evidence="12" type="ORF">KY46_19340</name>
</gene>
<dbReference type="InterPro" id="IPR036938">
    <property type="entry name" value="PAP2/HPO_sf"/>
</dbReference>
<keyword evidence="5" id="KW-0378">Hydrolase</keyword>
<dbReference type="SMART" id="SM00014">
    <property type="entry name" value="acidPPc"/>
    <property type="match status" value="1"/>
</dbReference>
<dbReference type="EC" id="3.6.1.27" evidence="2"/>
<evidence type="ECO:0000313" key="12">
    <source>
        <dbReference type="EMBL" id="KKC98306.1"/>
    </source>
</evidence>
<evidence type="ECO:0000256" key="7">
    <source>
        <dbReference type="ARBA" id="ARBA00023136"/>
    </source>
</evidence>
<evidence type="ECO:0000256" key="3">
    <source>
        <dbReference type="ARBA" id="ARBA00022475"/>
    </source>
</evidence>
<feature type="domain" description="Phosphatidic acid phosphatase type 2/haloperoxidase" evidence="11">
    <location>
        <begin position="63"/>
        <end position="168"/>
    </location>
</feature>
<evidence type="ECO:0000259" key="11">
    <source>
        <dbReference type="SMART" id="SM00014"/>
    </source>
</evidence>
<dbReference type="PATRIC" id="fig|265726.11.peg.2665"/>
<comment type="caution">
    <text evidence="12">The sequence shown here is derived from an EMBL/GenBank/DDBJ whole genome shotgun (WGS) entry which is preliminary data.</text>
</comment>
<evidence type="ECO:0000256" key="1">
    <source>
        <dbReference type="ARBA" id="ARBA00004651"/>
    </source>
</evidence>
<comment type="subcellular location">
    <subcellularLocation>
        <location evidence="1">Cell membrane</location>
        <topology evidence="1">Multi-pass membrane protein</topology>
    </subcellularLocation>
</comment>
<sequence>MAVTVLVPIQRFDYAFSSLCLCHRFNQPVATLSRMVSRSGDGPLYLLFGLLAWVFDRQQGGQVLGLGLLAFLLELPVYLLLKNTFKRNRPAQLPSFIQPSDKYSLPSGHTAAAFLMASLISTFYPAAAWLVWPWAMLIGFSRVLLGVHFITDIVAGALLGMMCFDVVKGAI</sequence>
<keyword evidence="13" id="KW-1185">Reference proteome</keyword>
<dbReference type="SUPFAM" id="SSF48317">
    <property type="entry name" value="Acid phosphatase/Vanadium-dependent haloperoxidase"/>
    <property type="match status" value="1"/>
</dbReference>
<evidence type="ECO:0000256" key="5">
    <source>
        <dbReference type="ARBA" id="ARBA00022801"/>
    </source>
</evidence>
<comment type="catalytic activity">
    <reaction evidence="9">
        <text>di-trans,octa-cis-undecaprenyl diphosphate + H2O = di-trans,octa-cis-undecaprenyl phosphate + phosphate + H(+)</text>
        <dbReference type="Rhea" id="RHEA:28094"/>
        <dbReference type="ChEBI" id="CHEBI:15377"/>
        <dbReference type="ChEBI" id="CHEBI:15378"/>
        <dbReference type="ChEBI" id="CHEBI:43474"/>
        <dbReference type="ChEBI" id="CHEBI:58405"/>
        <dbReference type="ChEBI" id="CHEBI:60392"/>
        <dbReference type="EC" id="3.6.1.27"/>
    </reaction>
</comment>
<dbReference type="GO" id="GO:0005886">
    <property type="term" value="C:plasma membrane"/>
    <property type="evidence" value="ECO:0007669"/>
    <property type="project" value="UniProtKB-SubCell"/>
</dbReference>
<feature type="transmembrane region" description="Helical" evidence="10">
    <location>
        <begin position="144"/>
        <end position="167"/>
    </location>
</feature>
<evidence type="ECO:0000256" key="9">
    <source>
        <dbReference type="ARBA" id="ARBA00047594"/>
    </source>
</evidence>
<dbReference type="AlphaFoldDB" id="A0A0F5V952"/>
<dbReference type="STRING" id="265726.KY46_19340"/>
<evidence type="ECO:0000256" key="4">
    <source>
        <dbReference type="ARBA" id="ARBA00022692"/>
    </source>
</evidence>
<evidence type="ECO:0000256" key="8">
    <source>
        <dbReference type="ARBA" id="ARBA00032707"/>
    </source>
</evidence>
<dbReference type="RefSeq" id="WP_046222236.1">
    <property type="nucleotide sequence ID" value="NZ_JWYV01000022.1"/>
</dbReference>
<evidence type="ECO:0000256" key="2">
    <source>
        <dbReference type="ARBA" id="ARBA00012374"/>
    </source>
</evidence>
<dbReference type="PANTHER" id="PTHR14969:SF62">
    <property type="entry name" value="DECAPRENYLPHOSPHORYL-5-PHOSPHORIBOSE PHOSPHATASE RV3807C-RELATED"/>
    <property type="match status" value="1"/>
</dbReference>
<organism evidence="12 13">
    <name type="scientific">Photobacterium halotolerans</name>
    <dbReference type="NCBI Taxonomy" id="265726"/>
    <lineage>
        <taxon>Bacteria</taxon>
        <taxon>Pseudomonadati</taxon>
        <taxon>Pseudomonadota</taxon>
        <taxon>Gammaproteobacteria</taxon>
        <taxon>Vibrionales</taxon>
        <taxon>Vibrionaceae</taxon>
        <taxon>Photobacterium</taxon>
    </lineage>
</organism>
<evidence type="ECO:0000256" key="6">
    <source>
        <dbReference type="ARBA" id="ARBA00022989"/>
    </source>
</evidence>
<dbReference type="EMBL" id="JWYV01000022">
    <property type="protein sequence ID" value="KKC98306.1"/>
    <property type="molecule type" value="Genomic_DNA"/>
</dbReference>
<dbReference type="InterPro" id="IPR000326">
    <property type="entry name" value="PAP2/HPO"/>
</dbReference>
<dbReference type="Gene3D" id="1.20.144.10">
    <property type="entry name" value="Phosphatidic acid phosphatase type 2/haloperoxidase"/>
    <property type="match status" value="1"/>
</dbReference>
<keyword evidence="6 10" id="KW-1133">Transmembrane helix</keyword>
<dbReference type="PANTHER" id="PTHR14969">
    <property type="entry name" value="SPHINGOSINE-1-PHOSPHATE PHOSPHOHYDROLASE"/>
    <property type="match status" value="1"/>
</dbReference>
<reference evidence="12 13" key="1">
    <citation type="submission" date="2014-12" db="EMBL/GenBank/DDBJ databases">
        <title>Mercury Reductase activity and rhizosphere competence traits in the genome of root associated Photobacterium halotolerans MELD1.</title>
        <authorList>
            <person name="Mathew D.C."/>
            <person name="Huang C.-C."/>
        </authorList>
    </citation>
    <scope>NUCLEOTIDE SEQUENCE [LARGE SCALE GENOMIC DNA]</scope>
    <source>
        <strain evidence="12 13">MELD1</strain>
    </source>
</reference>
<dbReference type="Proteomes" id="UP000033633">
    <property type="component" value="Unassembled WGS sequence"/>
</dbReference>
<accession>A0A0F5V952</accession>
<protein>
    <recommendedName>
        <fullName evidence="2">undecaprenyl-diphosphate phosphatase</fullName>
        <ecNumber evidence="2">3.6.1.27</ecNumber>
    </recommendedName>
    <alternativeName>
        <fullName evidence="8">Undecaprenyl pyrophosphate phosphatase</fullName>
    </alternativeName>
</protein>
<name>A0A0F5V952_9GAMM</name>
<dbReference type="GO" id="GO:0050380">
    <property type="term" value="F:undecaprenyl-diphosphatase activity"/>
    <property type="evidence" value="ECO:0007669"/>
    <property type="project" value="UniProtKB-EC"/>
</dbReference>
<feature type="transmembrane region" description="Helical" evidence="10">
    <location>
        <begin position="111"/>
        <end position="132"/>
    </location>
</feature>
<dbReference type="OrthoDB" id="9780507at2"/>
<dbReference type="Pfam" id="PF01569">
    <property type="entry name" value="PAP2"/>
    <property type="match status" value="1"/>
</dbReference>
<evidence type="ECO:0000313" key="13">
    <source>
        <dbReference type="Proteomes" id="UP000033633"/>
    </source>
</evidence>